<keyword evidence="3" id="KW-1185">Reference proteome</keyword>
<feature type="transmembrane region" description="Helical" evidence="1">
    <location>
        <begin position="54"/>
        <end position="75"/>
    </location>
</feature>
<accession>A0A4S2M2N2</accession>
<keyword evidence="1" id="KW-0812">Transmembrane</keyword>
<feature type="transmembrane region" description="Helical" evidence="1">
    <location>
        <begin position="177"/>
        <end position="201"/>
    </location>
</feature>
<keyword evidence="1" id="KW-1133">Transmembrane helix</keyword>
<sequence length="484" mass="55693">MDMVQFIDAPVLSGQSSQSSCINVCRTYSSVIEIFNRVHDNISLFSCARFSSSIAAVMMFPTAAFGLFINTALLFKLALCIKRPRHLELYGIATTLVDMGFLIFVGILYSFPKFGLAWWSSRKTLFVHNDHISCKLQAAVFDFLFTTRISLPLPILFDELSAHQILTTKTHAKTLIFLKIFGTIISSLVSAFPGFLIHGIWQHDGQFDCNVDPHWHPNYHYFYRAHAHLFCYGLVQSFCLFSMLLLLWRRLKRDQSIVKYLRNIPTTSNPISIAILSSEYRLNDSCRNFRIVLYQFALLCGLRLLRGSAQFIQRLVTRSKFQSKEFKTAWFTLWNLATFMEAILTALPYFIWYAIVPEMSSNSRRRKHTNADTDKIVTGTLNELDNYFAQALHNLGDPLVEERRFSLIMRHLKMYKMRLLNEYNERKTKSNVEQLESVDPISYVNACKPSTVPRSSKISYVRIPEELYAVNSVGSSDDSQIDGE</sequence>
<evidence type="ECO:0000313" key="2">
    <source>
        <dbReference type="EMBL" id="TGZ70530.1"/>
    </source>
</evidence>
<proteinExistence type="predicted"/>
<evidence type="ECO:0000256" key="1">
    <source>
        <dbReference type="SAM" id="Phobius"/>
    </source>
</evidence>
<dbReference type="AlphaFoldDB" id="A0A4S2M2N2"/>
<feature type="transmembrane region" description="Helical" evidence="1">
    <location>
        <begin position="87"/>
        <end position="111"/>
    </location>
</feature>
<name>A0A4S2M2N2_OPIFE</name>
<dbReference type="EMBL" id="SJOL01005316">
    <property type="protein sequence ID" value="TGZ70530.1"/>
    <property type="molecule type" value="Genomic_DNA"/>
</dbReference>
<reference evidence="2 3" key="1">
    <citation type="journal article" date="2019" name="BMC Genomics">
        <title>New insights from Opisthorchis felineus genome: update on genomics of the epidemiologically important liver flukes.</title>
        <authorList>
            <person name="Ershov N.I."/>
            <person name="Mordvinov V.A."/>
            <person name="Prokhortchouk E.B."/>
            <person name="Pakharukova M.Y."/>
            <person name="Gunbin K.V."/>
            <person name="Ustyantsev K."/>
            <person name="Genaev M.A."/>
            <person name="Blinov A.G."/>
            <person name="Mazur A."/>
            <person name="Boulygina E."/>
            <person name="Tsygankova S."/>
            <person name="Khrameeva E."/>
            <person name="Chekanov N."/>
            <person name="Fan G."/>
            <person name="Xiao A."/>
            <person name="Zhang H."/>
            <person name="Xu X."/>
            <person name="Yang H."/>
            <person name="Solovyev V."/>
            <person name="Lee S.M."/>
            <person name="Liu X."/>
            <person name="Afonnikov D.A."/>
            <person name="Skryabin K.G."/>
        </authorList>
    </citation>
    <scope>NUCLEOTIDE SEQUENCE [LARGE SCALE GENOMIC DNA]</scope>
    <source>
        <strain evidence="2">AK-0245</strain>
        <tissue evidence="2">Whole organism</tissue>
    </source>
</reference>
<evidence type="ECO:0000313" key="3">
    <source>
        <dbReference type="Proteomes" id="UP000308267"/>
    </source>
</evidence>
<comment type="caution">
    <text evidence="2">The sequence shown here is derived from an EMBL/GenBank/DDBJ whole genome shotgun (WGS) entry which is preliminary data.</text>
</comment>
<protein>
    <recommendedName>
        <fullName evidence="4">G-protein coupled receptors family 1 profile domain-containing protein</fullName>
    </recommendedName>
</protein>
<organism evidence="2 3">
    <name type="scientific">Opisthorchis felineus</name>
    <dbReference type="NCBI Taxonomy" id="147828"/>
    <lineage>
        <taxon>Eukaryota</taxon>
        <taxon>Metazoa</taxon>
        <taxon>Spiralia</taxon>
        <taxon>Lophotrochozoa</taxon>
        <taxon>Platyhelminthes</taxon>
        <taxon>Trematoda</taxon>
        <taxon>Digenea</taxon>
        <taxon>Opisthorchiida</taxon>
        <taxon>Opisthorchiata</taxon>
        <taxon>Opisthorchiidae</taxon>
        <taxon>Opisthorchis</taxon>
    </lineage>
</organism>
<evidence type="ECO:0008006" key="4">
    <source>
        <dbReference type="Google" id="ProtNLM"/>
    </source>
</evidence>
<gene>
    <name evidence="2" type="ORF">CRM22_003154</name>
</gene>
<keyword evidence="1" id="KW-0472">Membrane</keyword>
<feature type="transmembrane region" description="Helical" evidence="1">
    <location>
        <begin position="221"/>
        <end position="248"/>
    </location>
</feature>
<dbReference type="OrthoDB" id="6280720at2759"/>
<feature type="transmembrane region" description="Helical" evidence="1">
    <location>
        <begin position="332"/>
        <end position="356"/>
    </location>
</feature>
<dbReference type="Proteomes" id="UP000308267">
    <property type="component" value="Unassembled WGS sequence"/>
</dbReference>